<dbReference type="Pfam" id="PF00225">
    <property type="entry name" value="Kinesin"/>
    <property type="match status" value="1"/>
</dbReference>
<dbReference type="GO" id="GO:0003777">
    <property type="term" value="F:microtubule motor activity"/>
    <property type="evidence" value="ECO:0007669"/>
    <property type="project" value="InterPro"/>
</dbReference>
<keyword evidence="3 7" id="KW-0547">Nucleotide-binding</keyword>
<gene>
    <name evidence="10" type="ORF">PLXY2_LOCUS11305</name>
</gene>
<comment type="subcellular location">
    <subcellularLocation>
        <location evidence="1">Cytoplasm</location>
        <location evidence="1">Cytoskeleton</location>
    </subcellularLocation>
</comment>
<dbReference type="GO" id="GO:0051231">
    <property type="term" value="P:spindle elongation"/>
    <property type="evidence" value="ECO:0007669"/>
    <property type="project" value="TreeGrafter"/>
</dbReference>
<dbReference type="GO" id="GO:0005524">
    <property type="term" value="F:ATP binding"/>
    <property type="evidence" value="ECO:0007669"/>
    <property type="project" value="UniProtKB-UniRule"/>
</dbReference>
<evidence type="ECO:0000256" key="1">
    <source>
        <dbReference type="ARBA" id="ARBA00004245"/>
    </source>
</evidence>
<dbReference type="PANTHER" id="PTHR47969:SF15">
    <property type="entry name" value="CHROMOSOME-ASSOCIATED KINESIN KIF4A-RELATED"/>
    <property type="match status" value="1"/>
</dbReference>
<dbReference type="PROSITE" id="PS50067">
    <property type="entry name" value="KINESIN_MOTOR_2"/>
    <property type="match status" value="1"/>
</dbReference>
<dbReference type="GO" id="GO:0007052">
    <property type="term" value="P:mitotic spindle organization"/>
    <property type="evidence" value="ECO:0007669"/>
    <property type="project" value="TreeGrafter"/>
</dbReference>
<evidence type="ECO:0000259" key="9">
    <source>
        <dbReference type="PROSITE" id="PS50067"/>
    </source>
</evidence>
<proteinExistence type="inferred from homology"/>
<dbReference type="InterPro" id="IPR027640">
    <property type="entry name" value="Kinesin-like_fam"/>
</dbReference>
<dbReference type="AlphaFoldDB" id="A0A8S4G0U9"/>
<dbReference type="Gene3D" id="3.40.850.10">
    <property type="entry name" value="Kinesin motor domain"/>
    <property type="match status" value="1"/>
</dbReference>
<protein>
    <submittedName>
        <fullName evidence="10">(diamondback moth) hypothetical protein</fullName>
    </submittedName>
</protein>
<dbReference type="Proteomes" id="UP000653454">
    <property type="component" value="Unassembled WGS sequence"/>
</dbReference>
<reference evidence="10" key="1">
    <citation type="submission" date="2020-11" db="EMBL/GenBank/DDBJ databases">
        <authorList>
            <person name="Whiteford S."/>
        </authorList>
    </citation>
    <scope>NUCLEOTIDE SEQUENCE</scope>
</reference>
<organism evidence="10 11">
    <name type="scientific">Plutella xylostella</name>
    <name type="common">Diamondback moth</name>
    <name type="synonym">Plutella maculipennis</name>
    <dbReference type="NCBI Taxonomy" id="51655"/>
    <lineage>
        <taxon>Eukaryota</taxon>
        <taxon>Metazoa</taxon>
        <taxon>Ecdysozoa</taxon>
        <taxon>Arthropoda</taxon>
        <taxon>Hexapoda</taxon>
        <taxon>Insecta</taxon>
        <taxon>Pterygota</taxon>
        <taxon>Neoptera</taxon>
        <taxon>Endopterygota</taxon>
        <taxon>Lepidoptera</taxon>
        <taxon>Glossata</taxon>
        <taxon>Ditrysia</taxon>
        <taxon>Yponomeutoidea</taxon>
        <taxon>Plutellidae</taxon>
        <taxon>Plutella</taxon>
    </lineage>
</organism>
<evidence type="ECO:0000256" key="3">
    <source>
        <dbReference type="ARBA" id="ARBA00022741"/>
    </source>
</evidence>
<evidence type="ECO:0000313" key="10">
    <source>
        <dbReference type="EMBL" id="CAG9133027.1"/>
    </source>
</evidence>
<dbReference type="GO" id="GO:0007018">
    <property type="term" value="P:microtubule-based movement"/>
    <property type="evidence" value="ECO:0007669"/>
    <property type="project" value="InterPro"/>
</dbReference>
<keyword evidence="2" id="KW-0963">Cytoplasm</keyword>
<feature type="domain" description="Kinesin motor" evidence="9">
    <location>
        <begin position="30"/>
        <end position="252"/>
    </location>
</feature>
<keyword evidence="4 7" id="KW-0067">ATP-binding</keyword>
<name>A0A8S4G0U9_PLUXY</name>
<evidence type="ECO:0000256" key="6">
    <source>
        <dbReference type="ARBA" id="ARBA00023212"/>
    </source>
</evidence>
<dbReference type="InterPro" id="IPR036961">
    <property type="entry name" value="Kinesin_motor_dom_sf"/>
</dbReference>
<dbReference type="SMART" id="SM00129">
    <property type="entry name" value="KISc"/>
    <property type="match status" value="1"/>
</dbReference>
<comment type="similarity">
    <text evidence="7">Belongs to the TRAFAC class myosin-kinesin ATPase superfamily. Kinesin family.</text>
</comment>
<evidence type="ECO:0000256" key="7">
    <source>
        <dbReference type="PROSITE-ProRule" id="PRU00283"/>
    </source>
</evidence>
<evidence type="ECO:0000256" key="5">
    <source>
        <dbReference type="ARBA" id="ARBA00023054"/>
    </source>
</evidence>
<dbReference type="InterPro" id="IPR001752">
    <property type="entry name" value="Kinesin_motor_dom"/>
</dbReference>
<feature type="compositionally biased region" description="Basic and acidic residues" evidence="8">
    <location>
        <begin position="224"/>
        <end position="236"/>
    </location>
</feature>
<keyword evidence="11" id="KW-1185">Reference proteome</keyword>
<dbReference type="EMBL" id="CAJHNJ030000056">
    <property type="protein sequence ID" value="CAG9133027.1"/>
    <property type="molecule type" value="Genomic_DNA"/>
</dbReference>
<evidence type="ECO:0000256" key="4">
    <source>
        <dbReference type="ARBA" id="ARBA00022840"/>
    </source>
</evidence>
<dbReference type="SUPFAM" id="SSF52540">
    <property type="entry name" value="P-loop containing nucleoside triphosphate hydrolases"/>
    <property type="match status" value="1"/>
</dbReference>
<dbReference type="GO" id="GO:0005875">
    <property type="term" value="C:microtubule associated complex"/>
    <property type="evidence" value="ECO:0007669"/>
    <property type="project" value="TreeGrafter"/>
</dbReference>
<keyword evidence="7" id="KW-0505">Motor protein</keyword>
<dbReference type="GO" id="GO:0008017">
    <property type="term" value="F:microtubule binding"/>
    <property type="evidence" value="ECO:0007669"/>
    <property type="project" value="InterPro"/>
</dbReference>
<keyword evidence="5" id="KW-0175">Coiled coil</keyword>
<dbReference type="InterPro" id="IPR027417">
    <property type="entry name" value="P-loop_NTPase"/>
</dbReference>
<evidence type="ECO:0000256" key="8">
    <source>
        <dbReference type="SAM" id="MobiDB-lite"/>
    </source>
</evidence>
<evidence type="ECO:0000256" key="2">
    <source>
        <dbReference type="ARBA" id="ARBA00022490"/>
    </source>
</evidence>
<comment type="caution">
    <text evidence="10">The sequence shown here is derived from an EMBL/GenBank/DDBJ whole genome shotgun (WGS) entry which is preliminary data.</text>
</comment>
<feature type="binding site" evidence="7">
    <location>
        <begin position="109"/>
        <end position="116"/>
    </location>
    <ligand>
        <name>ATP</name>
        <dbReference type="ChEBI" id="CHEBI:30616"/>
    </ligand>
</feature>
<evidence type="ECO:0000313" key="11">
    <source>
        <dbReference type="Proteomes" id="UP000653454"/>
    </source>
</evidence>
<sequence>MHTIRDRNVETSVLSVTESKLTNSILSHPRLTAAPHLLPGLTPWSPQVVQVCPERGAVRVLNSKGQDKVFTYDAAYDATADNQTIYDEMVRPLVASVLDGFNGCVFAYGQTGTGKTHTMQGSPTDEGVIPRAFRHIWAHIENAASPDVTHLVSCSYVELHLEDVRDLLAKDGKKLTIRGQIGETKSRDAIENNPSTFIHKEGEGHRSSVITHYWRVKLTHEDPHQGRRVDAQEHLSVKTQLSYKPGRAPSAE</sequence>
<feature type="region of interest" description="Disordered" evidence="8">
    <location>
        <begin position="224"/>
        <end position="252"/>
    </location>
</feature>
<dbReference type="PANTHER" id="PTHR47969">
    <property type="entry name" value="CHROMOSOME-ASSOCIATED KINESIN KIF4A-RELATED"/>
    <property type="match status" value="1"/>
</dbReference>
<accession>A0A8S4G0U9</accession>
<keyword evidence="6" id="KW-0206">Cytoskeleton</keyword>